<dbReference type="RefSeq" id="WP_070985428.1">
    <property type="nucleotide sequence ID" value="NZ_MKJU01000025.1"/>
</dbReference>
<dbReference type="Proteomes" id="UP000179786">
    <property type="component" value="Unassembled WGS sequence"/>
</dbReference>
<dbReference type="EMBL" id="MKJU01000025">
    <property type="protein sequence ID" value="OHU91513.1"/>
    <property type="molecule type" value="Genomic_DNA"/>
</dbReference>
<feature type="domain" description="Solute-binding protein family 3/N-terminal" evidence="2">
    <location>
        <begin position="28"/>
        <end position="87"/>
    </location>
</feature>
<evidence type="ECO:0000313" key="3">
    <source>
        <dbReference type="EMBL" id="OHU91513.1"/>
    </source>
</evidence>
<keyword evidence="1" id="KW-0732">Signal</keyword>
<organism evidence="3 4">
    <name type="scientific">Pseudoalteromonas amylolytica</name>
    <dbReference type="NCBI Taxonomy" id="1859457"/>
    <lineage>
        <taxon>Bacteria</taxon>
        <taxon>Pseudomonadati</taxon>
        <taxon>Pseudomonadota</taxon>
        <taxon>Gammaproteobacteria</taxon>
        <taxon>Alteromonadales</taxon>
        <taxon>Pseudoalteromonadaceae</taxon>
        <taxon>Pseudoalteromonas</taxon>
    </lineage>
</organism>
<comment type="caution">
    <text evidence="3">The sequence shown here is derived from an EMBL/GenBank/DDBJ whole genome shotgun (WGS) entry which is preliminary data.</text>
</comment>
<reference evidence="3 4" key="1">
    <citation type="submission" date="2016-09" db="EMBL/GenBank/DDBJ databases">
        <title>Pseudoalteromonas amylolytica sp. nov., isolated from the surface seawater.</title>
        <authorList>
            <person name="Wu Y.-H."/>
            <person name="Cheng H."/>
            <person name="Jin X.-B."/>
            <person name="Wang C.-S."/>
            <person name="Xu X.-W."/>
        </authorList>
    </citation>
    <scope>NUCLEOTIDE SEQUENCE [LARGE SCALE GENOMIC DNA]</scope>
    <source>
        <strain evidence="3 4">JW1</strain>
    </source>
</reference>
<dbReference type="OrthoDB" id="6285742at2"/>
<dbReference type="STRING" id="1859457.BET10_11935"/>
<dbReference type="SUPFAM" id="SSF53850">
    <property type="entry name" value="Periplasmic binding protein-like II"/>
    <property type="match status" value="1"/>
</dbReference>
<gene>
    <name evidence="3" type="ORF">BET10_11935</name>
</gene>
<keyword evidence="4" id="KW-1185">Reference proteome</keyword>
<sequence length="247" mass="28784">MKILIVLIVLSITQAAFAAQSEITQLRICFSRWWPYNFTEAGEVKGMQVDILKSAFKNTDVALTFTELPFKRCKDYVKLGKYDFVLDIDESDNLNMINYSISSWQLAFAVAQNQQLKSIKDTQNLQEFRVILAQEYDYPNDVYEKLTQLNADIVRRSYYEASDEDAKALFSILKTSHVEALLVDRYWAKQIVSRFKLPVYVFDEPLHIEPQYIGYNAQHSADKALLLEKQLHALSTQQLSQIRNRYR</sequence>
<name>A0A1S1MWW6_9GAMM</name>
<feature type="chain" id="PRO_5010265757" description="Solute-binding protein family 3/N-terminal domain-containing protein" evidence="1">
    <location>
        <begin position="19"/>
        <end position="247"/>
    </location>
</feature>
<dbReference type="AlphaFoldDB" id="A0A1S1MWW6"/>
<evidence type="ECO:0000313" key="4">
    <source>
        <dbReference type="Proteomes" id="UP000179786"/>
    </source>
</evidence>
<feature type="signal peptide" evidence="1">
    <location>
        <begin position="1"/>
        <end position="18"/>
    </location>
</feature>
<evidence type="ECO:0000259" key="2">
    <source>
        <dbReference type="Pfam" id="PF00497"/>
    </source>
</evidence>
<proteinExistence type="predicted"/>
<dbReference type="Gene3D" id="3.40.190.10">
    <property type="entry name" value="Periplasmic binding protein-like II"/>
    <property type="match status" value="2"/>
</dbReference>
<accession>A0A1S1MWW6</accession>
<protein>
    <recommendedName>
        <fullName evidence="2">Solute-binding protein family 3/N-terminal domain-containing protein</fullName>
    </recommendedName>
</protein>
<evidence type="ECO:0000256" key="1">
    <source>
        <dbReference type="SAM" id="SignalP"/>
    </source>
</evidence>
<dbReference type="Pfam" id="PF00497">
    <property type="entry name" value="SBP_bac_3"/>
    <property type="match status" value="1"/>
</dbReference>
<dbReference type="InterPro" id="IPR001638">
    <property type="entry name" value="Solute-binding_3/MltF_N"/>
</dbReference>